<dbReference type="InterPro" id="IPR001509">
    <property type="entry name" value="Epimerase_deHydtase"/>
</dbReference>
<dbReference type="Pfam" id="PF07993">
    <property type="entry name" value="NAD_binding_4"/>
    <property type="match status" value="1"/>
</dbReference>
<proteinExistence type="predicted"/>
<reference evidence="3 4" key="1">
    <citation type="submission" date="2024-06" db="EMBL/GenBank/DDBJ databases">
        <title>Complete genome of Phlyctema vagabunda strain 19-DSS-EL-015.</title>
        <authorList>
            <person name="Fiorenzani C."/>
        </authorList>
    </citation>
    <scope>NUCLEOTIDE SEQUENCE [LARGE SCALE GENOMIC DNA]</scope>
    <source>
        <strain evidence="3 4">19-DSS-EL-015</strain>
    </source>
</reference>
<dbReference type="SUPFAM" id="SSF51735">
    <property type="entry name" value="NAD(P)-binding Rossmann-fold domains"/>
    <property type="match status" value="1"/>
</dbReference>
<dbReference type="InterPro" id="IPR013120">
    <property type="entry name" value="FAR_NAD-bd"/>
</dbReference>
<evidence type="ECO:0000313" key="4">
    <source>
        <dbReference type="Proteomes" id="UP001629113"/>
    </source>
</evidence>
<evidence type="ECO:0000313" key="3">
    <source>
        <dbReference type="EMBL" id="KAL3424999.1"/>
    </source>
</evidence>
<keyword evidence="4" id="KW-1185">Reference proteome</keyword>
<protein>
    <submittedName>
        <fullName evidence="3">Nucleoside-diphosphate-sugar epimerase</fullName>
    </submittedName>
</protein>
<dbReference type="Gene3D" id="3.40.50.720">
    <property type="entry name" value="NAD(P)-binding Rossmann-like Domain"/>
    <property type="match status" value="1"/>
</dbReference>
<gene>
    <name evidence="3" type="ORF">PVAG01_04280</name>
</gene>
<feature type="domain" description="NAD-dependent epimerase/dehydratase" evidence="1">
    <location>
        <begin position="156"/>
        <end position="230"/>
    </location>
</feature>
<dbReference type="InterPro" id="IPR036291">
    <property type="entry name" value="NAD(P)-bd_dom_sf"/>
</dbReference>
<evidence type="ECO:0000259" key="1">
    <source>
        <dbReference type="Pfam" id="PF01370"/>
    </source>
</evidence>
<accession>A0ABR4PNV9</accession>
<organism evidence="3 4">
    <name type="scientific">Phlyctema vagabunda</name>
    <dbReference type="NCBI Taxonomy" id="108571"/>
    <lineage>
        <taxon>Eukaryota</taxon>
        <taxon>Fungi</taxon>
        <taxon>Dikarya</taxon>
        <taxon>Ascomycota</taxon>
        <taxon>Pezizomycotina</taxon>
        <taxon>Leotiomycetes</taxon>
        <taxon>Helotiales</taxon>
        <taxon>Dermateaceae</taxon>
        <taxon>Phlyctema</taxon>
    </lineage>
</organism>
<comment type="caution">
    <text evidence="3">The sequence shown here is derived from an EMBL/GenBank/DDBJ whole genome shotgun (WGS) entry which is preliminary data.</text>
</comment>
<sequence>MTPKNLFITGATGFIGGSVLEKIVHTHPELEITALLRSPSDVFKTTYPKVKIQLGDFDAFEVIEKASYETDIVIHTGDIDHPGCVAAILSGLKKKMTPSFLIHLTGTGCISDELTQSWEGETNPYIWDDIRDIEKIYNLPDEALHHTVDREIMDASNQLLKTAIICPPDIYGQHRGTGTRATFMVPEYIKVLQKHKEAFYLGHGQNYRAVTHIDDVVQMFVTLLDQAVQGGGRAQWGKEGFYFTVADEVRWIDAAEAINEIAIRQGWLPAGNKPVSWTKEQLGSLMPSFPRLVLYLWGSNSRAVSERAKKLGWKPQAPSFWEALEEDVKIAGDSKVPSALM</sequence>
<name>A0ABR4PNV9_9HELO</name>
<dbReference type="PANTHER" id="PTHR48079">
    <property type="entry name" value="PROTEIN YEEZ"/>
    <property type="match status" value="1"/>
</dbReference>
<evidence type="ECO:0000259" key="2">
    <source>
        <dbReference type="Pfam" id="PF07993"/>
    </source>
</evidence>
<dbReference type="InterPro" id="IPR051783">
    <property type="entry name" value="NAD(P)-dependent_oxidoreduct"/>
</dbReference>
<dbReference type="PANTHER" id="PTHR48079:SF6">
    <property type="entry name" value="NAD(P)-BINDING DOMAIN-CONTAINING PROTEIN-RELATED"/>
    <property type="match status" value="1"/>
</dbReference>
<dbReference type="Pfam" id="PF01370">
    <property type="entry name" value="Epimerase"/>
    <property type="match status" value="1"/>
</dbReference>
<dbReference type="Proteomes" id="UP001629113">
    <property type="component" value="Unassembled WGS sequence"/>
</dbReference>
<feature type="domain" description="Thioester reductase (TE)" evidence="2">
    <location>
        <begin position="8"/>
        <end position="83"/>
    </location>
</feature>
<dbReference type="EMBL" id="JBFCZG010000003">
    <property type="protein sequence ID" value="KAL3424999.1"/>
    <property type="molecule type" value="Genomic_DNA"/>
</dbReference>